<name>A0A8B8AS31_CRAVI</name>
<dbReference type="SMART" id="SM00110">
    <property type="entry name" value="C1Q"/>
    <property type="match status" value="1"/>
</dbReference>
<sequence length="276" mass="30969">MALLYIVPSCMFFILNISVNNYAAAGIIENFDNNIDWKMAVEKINQLEKMVKEQDKRIFALEKRPTESEWRSLTEELRKQNDRIAHLETKISKLEIPMEDKENKSIREGLSPEVSKYAGNALSSEPGIPSKKRLLLQPTTVPVEMIAFFAYFSSNHLISDAAYILAFDTVITNVGNAYHPHSGTFIAPRSGLYVFTWTIRQSGTNYHTTELTVNNKIVNVIHLNPGNTIDGTGTGTVVVHVNQGDDVLVRTGSNYNNGYIFSSEFGRSSFAGWILN</sequence>
<accession>A0A8B8AS31</accession>
<reference evidence="8" key="1">
    <citation type="submission" date="2025-08" db="UniProtKB">
        <authorList>
            <consortium name="RefSeq"/>
        </authorList>
    </citation>
    <scope>IDENTIFICATION</scope>
    <source>
        <tissue evidence="8">Whole sample</tissue>
    </source>
</reference>
<dbReference type="KEGG" id="cvn:111104522"/>
<dbReference type="PROSITE" id="PS50871">
    <property type="entry name" value="C1Q"/>
    <property type="match status" value="1"/>
</dbReference>
<evidence type="ECO:0000313" key="8">
    <source>
        <dbReference type="RefSeq" id="XP_022294232.1"/>
    </source>
</evidence>
<dbReference type="RefSeq" id="XP_022294232.1">
    <property type="nucleotide sequence ID" value="XM_022438524.1"/>
</dbReference>
<evidence type="ECO:0000256" key="1">
    <source>
        <dbReference type="ARBA" id="ARBA00004613"/>
    </source>
</evidence>
<dbReference type="GO" id="GO:0005576">
    <property type="term" value="C:extracellular region"/>
    <property type="evidence" value="ECO:0007669"/>
    <property type="project" value="UniProtKB-SubCell"/>
</dbReference>
<evidence type="ECO:0000256" key="5">
    <source>
        <dbReference type="SAM" id="SignalP"/>
    </source>
</evidence>
<protein>
    <submittedName>
        <fullName evidence="8">Complement C1q-like protein 4</fullName>
    </submittedName>
</protein>
<keyword evidence="3 5" id="KW-0732">Signal</keyword>
<feature type="signal peptide" evidence="5">
    <location>
        <begin position="1"/>
        <end position="25"/>
    </location>
</feature>
<organism evidence="7 8">
    <name type="scientific">Crassostrea virginica</name>
    <name type="common">Eastern oyster</name>
    <dbReference type="NCBI Taxonomy" id="6565"/>
    <lineage>
        <taxon>Eukaryota</taxon>
        <taxon>Metazoa</taxon>
        <taxon>Spiralia</taxon>
        <taxon>Lophotrochozoa</taxon>
        <taxon>Mollusca</taxon>
        <taxon>Bivalvia</taxon>
        <taxon>Autobranchia</taxon>
        <taxon>Pteriomorphia</taxon>
        <taxon>Ostreida</taxon>
        <taxon>Ostreoidea</taxon>
        <taxon>Ostreidae</taxon>
        <taxon>Crassostrea</taxon>
    </lineage>
</organism>
<feature type="domain" description="C1q" evidence="6">
    <location>
        <begin position="141"/>
        <end position="276"/>
    </location>
</feature>
<dbReference type="InterPro" id="IPR050822">
    <property type="entry name" value="Cerebellin_Synaptic_Org"/>
</dbReference>
<evidence type="ECO:0000256" key="4">
    <source>
        <dbReference type="SAM" id="Coils"/>
    </source>
</evidence>
<dbReference type="GeneID" id="111104522"/>
<evidence type="ECO:0000256" key="3">
    <source>
        <dbReference type="ARBA" id="ARBA00022729"/>
    </source>
</evidence>
<dbReference type="PANTHER" id="PTHR22923:SF116">
    <property type="entry name" value="C1Q DOMAIN-CONTAINING PROTEIN"/>
    <property type="match status" value="1"/>
</dbReference>
<keyword evidence="7" id="KW-1185">Reference proteome</keyword>
<evidence type="ECO:0000256" key="2">
    <source>
        <dbReference type="ARBA" id="ARBA00022525"/>
    </source>
</evidence>
<dbReference type="InterPro" id="IPR008983">
    <property type="entry name" value="Tumour_necrosis_fac-like_dom"/>
</dbReference>
<evidence type="ECO:0000259" key="6">
    <source>
        <dbReference type="PROSITE" id="PS50871"/>
    </source>
</evidence>
<gene>
    <name evidence="8" type="primary">LOC111104522</name>
</gene>
<proteinExistence type="predicted"/>
<feature type="chain" id="PRO_5034280869" evidence="5">
    <location>
        <begin position="26"/>
        <end position="276"/>
    </location>
</feature>
<dbReference type="Pfam" id="PF00386">
    <property type="entry name" value="C1q"/>
    <property type="match status" value="1"/>
</dbReference>
<keyword evidence="4" id="KW-0175">Coiled coil</keyword>
<dbReference type="InterPro" id="IPR001073">
    <property type="entry name" value="C1q_dom"/>
</dbReference>
<dbReference type="AlphaFoldDB" id="A0A8B8AS31"/>
<dbReference type="PANTHER" id="PTHR22923">
    <property type="entry name" value="CEREBELLIN-RELATED"/>
    <property type="match status" value="1"/>
</dbReference>
<dbReference type="SUPFAM" id="SSF49842">
    <property type="entry name" value="TNF-like"/>
    <property type="match status" value="1"/>
</dbReference>
<feature type="coiled-coil region" evidence="4">
    <location>
        <begin position="44"/>
        <end position="90"/>
    </location>
</feature>
<dbReference type="OrthoDB" id="10070467at2759"/>
<keyword evidence="2" id="KW-0964">Secreted</keyword>
<dbReference type="PRINTS" id="PR00007">
    <property type="entry name" value="COMPLEMNTC1Q"/>
</dbReference>
<dbReference type="Proteomes" id="UP000694844">
    <property type="component" value="Chromosome 7"/>
</dbReference>
<dbReference type="Gene3D" id="2.60.120.40">
    <property type="match status" value="1"/>
</dbReference>
<evidence type="ECO:0000313" key="7">
    <source>
        <dbReference type="Proteomes" id="UP000694844"/>
    </source>
</evidence>
<comment type="subcellular location">
    <subcellularLocation>
        <location evidence="1">Secreted</location>
    </subcellularLocation>
</comment>